<dbReference type="InterPro" id="IPR014746">
    <property type="entry name" value="Gln_synth/guanido_kin_cat_dom"/>
</dbReference>
<dbReference type="InterPro" id="IPR004809">
    <property type="entry name" value="Gln_synth_I"/>
</dbReference>
<dbReference type="PROSITE" id="PS00180">
    <property type="entry name" value="GLNA_1"/>
    <property type="match status" value="1"/>
</dbReference>
<evidence type="ECO:0000256" key="3">
    <source>
        <dbReference type="ARBA" id="ARBA00021364"/>
    </source>
</evidence>
<evidence type="ECO:0000256" key="5">
    <source>
        <dbReference type="PIRSR" id="PIRSR604809-1"/>
    </source>
</evidence>
<dbReference type="InterPro" id="IPR008146">
    <property type="entry name" value="Gln_synth_cat_dom"/>
</dbReference>
<feature type="binding site" evidence="7">
    <location>
        <position position="221"/>
    </location>
    <ligand>
        <name>Mg(2+)</name>
        <dbReference type="ChEBI" id="CHEBI:18420"/>
        <label>1</label>
    </ligand>
</feature>
<keyword evidence="6 12" id="KW-0067">ATP-binding</keyword>
<dbReference type="NCBIfam" id="NF007006">
    <property type="entry name" value="PRK09469.1"/>
    <property type="match status" value="1"/>
</dbReference>
<dbReference type="GO" id="GO:0019740">
    <property type="term" value="P:nitrogen utilization"/>
    <property type="evidence" value="ECO:0007669"/>
    <property type="project" value="TreeGrafter"/>
</dbReference>
<dbReference type="GO" id="GO:0016020">
    <property type="term" value="C:membrane"/>
    <property type="evidence" value="ECO:0007669"/>
    <property type="project" value="TreeGrafter"/>
</dbReference>
<keyword evidence="7" id="KW-0460">Magnesium</keyword>
<evidence type="ECO:0000313" key="17">
    <source>
        <dbReference type="Proteomes" id="UP000247689"/>
    </source>
</evidence>
<dbReference type="OrthoDB" id="9807095at2"/>
<feature type="binding site" evidence="7">
    <location>
        <position position="213"/>
    </location>
    <ligand>
        <name>Mg(2+)</name>
        <dbReference type="ChEBI" id="CHEBI:18420"/>
        <label>1</label>
    </ligand>
</feature>
<dbReference type="GO" id="GO:0005737">
    <property type="term" value="C:cytoplasm"/>
    <property type="evidence" value="ECO:0007669"/>
    <property type="project" value="UniProtKB-SubCell"/>
</dbReference>
<keyword evidence="12 16" id="KW-0436">Ligase</keyword>
<sequence length="469" mass="51798">MSVDNVLKMIEEYDVKFVDLRFTDTKGKEQHVTIPARVVDEDLLSDGKMFDGSSIAGWKGINESDMVLMPDTETALIDPFYEDTTMLLRCDILEPATMTGYDRDPRSVARRAEEYLKSTGIADSAFFGPEPEFFIFEDVKFKTDISGSSYKIDDPEAAWNSDKDYEGGNTAHRPRVKGGYFPVPPVDSSQDLRSQMCLVLESMGQVIEAHHHEVGTAGQNEIATQFNSLVKKADETQILKYVVHNVAHAYGKTATFMPKPLAGDNGSGMHVHMSLAKEGTNIFAGDKYAGLSEEALYFVGGIIKHAKALNALTNPSTNSYKRLVPGFEAPVMLAYSAKNRSASIRIPHVNSAKARRIEARFPDPMANPYLAFAGLMMAGLDGIQNKVHPGDAMDKDLYDLPAEEALSIPQVAGSLEEALNELDQDREFLTRGGVFSDDMIDAYIALKRGDVELLKMTPSPVEFDLYYSL</sequence>
<dbReference type="Gene3D" id="3.10.20.70">
    <property type="entry name" value="Glutamine synthetase, N-terminal domain"/>
    <property type="match status" value="1"/>
</dbReference>
<dbReference type="AlphaFoldDB" id="A0A318D3W3"/>
<proteinExistence type="inferred from homology"/>
<dbReference type="EC" id="6.3.1.2" evidence="2 12"/>
<evidence type="ECO:0000256" key="10">
    <source>
        <dbReference type="RuleBase" id="RU000384"/>
    </source>
</evidence>
<name>A0A318D3W3_9GAMM</name>
<feature type="domain" description="GS beta-grasp" evidence="14">
    <location>
        <begin position="13"/>
        <end position="97"/>
    </location>
</feature>
<feature type="binding site" evidence="5">
    <location>
        <position position="360"/>
    </location>
    <ligand>
        <name>L-glutamate</name>
        <dbReference type="ChEBI" id="CHEBI:29985"/>
    </ligand>
</feature>
<dbReference type="NCBIfam" id="TIGR00653">
    <property type="entry name" value="GlnA"/>
    <property type="match status" value="1"/>
</dbReference>
<evidence type="ECO:0000256" key="1">
    <source>
        <dbReference type="ARBA" id="ARBA00009897"/>
    </source>
</evidence>
<dbReference type="FunFam" id="3.10.20.70:FF:000001">
    <property type="entry name" value="Glutamine synthetase"/>
    <property type="match status" value="1"/>
</dbReference>
<comment type="cofactor">
    <cofactor evidence="7">
        <name>Mg(2+)</name>
        <dbReference type="ChEBI" id="CHEBI:18420"/>
    </cofactor>
    <text evidence="7">Binds 2 Mg(2+) ions per subunit.</text>
</comment>
<dbReference type="InterPro" id="IPR027303">
    <property type="entry name" value="Gln_synth_gly_rich_site"/>
</dbReference>
<gene>
    <name evidence="16" type="primary">glnA</name>
    <name evidence="16" type="ORF">DL796_02360</name>
</gene>
<dbReference type="Pfam" id="PF03951">
    <property type="entry name" value="Gln-synt_N"/>
    <property type="match status" value="1"/>
</dbReference>
<evidence type="ECO:0000256" key="2">
    <source>
        <dbReference type="ARBA" id="ARBA00012937"/>
    </source>
</evidence>
<dbReference type="SMART" id="SM01230">
    <property type="entry name" value="Gln-synt_C"/>
    <property type="match status" value="1"/>
</dbReference>
<keyword evidence="11" id="KW-0963">Cytoplasm</keyword>
<dbReference type="GO" id="GO:0006542">
    <property type="term" value="P:glutamine biosynthetic process"/>
    <property type="evidence" value="ECO:0007669"/>
    <property type="project" value="InterPro"/>
</dbReference>
<dbReference type="GO" id="GO:0004356">
    <property type="term" value="F:glutamine synthetase activity"/>
    <property type="evidence" value="ECO:0007669"/>
    <property type="project" value="UniProtKB-EC"/>
</dbReference>
<dbReference type="PROSITE" id="PS51987">
    <property type="entry name" value="GS_CATALYTIC"/>
    <property type="match status" value="1"/>
</dbReference>
<dbReference type="PROSITE" id="PS00182">
    <property type="entry name" value="GLNA_ADENYLATION"/>
    <property type="match status" value="1"/>
</dbReference>
<dbReference type="SUPFAM" id="SSF54368">
    <property type="entry name" value="Glutamine synthetase, N-terminal domain"/>
    <property type="match status" value="1"/>
</dbReference>
<dbReference type="GO" id="GO:0046872">
    <property type="term" value="F:metal ion binding"/>
    <property type="evidence" value="ECO:0007669"/>
    <property type="project" value="UniProtKB-KW"/>
</dbReference>
<feature type="binding site" evidence="7">
    <location>
        <position position="130"/>
    </location>
    <ligand>
        <name>Mg(2+)</name>
        <dbReference type="ChEBI" id="CHEBI:18420"/>
        <label>1</label>
    </ligand>
</feature>
<keyword evidence="7" id="KW-0479">Metal-binding</keyword>
<keyword evidence="17" id="KW-1185">Reference proteome</keyword>
<comment type="subunit">
    <text evidence="11">Oligomer of 12 subunits arranged in the form of two hexagons.</text>
</comment>
<dbReference type="PROSITE" id="PS00181">
    <property type="entry name" value="GLNA_ATP"/>
    <property type="match status" value="1"/>
</dbReference>
<dbReference type="Gene3D" id="3.30.590.10">
    <property type="entry name" value="Glutamine synthetase/guanido kinase, catalytic domain"/>
    <property type="match status" value="1"/>
</dbReference>
<comment type="subcellular location">
    <subcellularLocation>
        <location evidence="11">Cytoplasm</location>
    </subcellularLocation>
</comment>
<dbReference type="InterPro" id="IPR027302">
    <property type="entry name" value="Gln_synth_N_conserv_site"/>
</dbReference>
<evidence type="ECO:0000313" key="16">
    <source>
        <dbReference type="EMBL" id="PXF64006.1"/>
    </source>
</evidence>
<reference evidence="16 17" key="1">
    <citation type="submission" date="2018-05" db="EMBL/GenBank/DDBJ databases">
        <title>Kangiella spongicola genome sequence.</title>
        <authorList>
            <person name="Maclea K.S."/>
            <person name="Goen A.E."/>
            <person name="Kelley C."/>
            <person name="Underriner A."/>
            <person name="Silverwood T."/>
            <person name="Trachtenberg A.M."/>
        </authorList>
    </citation>
    <scope>NUCLEOTIDE SEQUENCE [LARGE SCALE GENOMIC DNA]</scope>
    <source>
        <strain evidence="16 17">ATCC BAA-2076</strain>
    </source>
</reference>
<feature type="binding site" evidence="6">
    <location>
        <position position="353"/>
    </location>
    <ligand>
        <name>ATP</name>
        <dbReference type="ChEBI" id="CHEBI:30616"/>
    </ligand>
</feature>
<feature type="binding site" evidence="7">
    <location>
        <position position="358"/>
    </location>
    <ligand>
        <name>Mg(2+)</name>
        <dbReference type="ChEBI" id="CHEBI:18420"/>
        <label>1</label>
    </ligand>
</feature>
<feature type="binding site" evidence="5">
    <location>
        <begin position="265"/>
        <end position="266"/>
    </location>
    <ligand>
        <name>L-glutamate</name>
        <dbReference type="ChEBI" id="CHEBI:29985"/>
    </ligand>
</feature>
<evidence type="ECO:0000259" key="15">
    <source>
        <dbReference type="PROSITE" id="PS51987"/>
    </source>
</evidence>
<accession>A0A318D3W3</accession>
<feature type="binding site" evidence="6">
    <location>
        <position position="208"/>
    </location>
    <ligand>
        <name>ATP</name>
        <dbReference type="ChEBI" id="CHEBI:30616"/>
    </ligand>
</feature>
<dbReference type="FunFam" id="3.30.590.10:FF:000001">
    <property type="entry name" value="Glutamine synthetase"/>
    <property type="match status" value="1"/>
</dbReference>
<keyword evidence="8" id="KW-0597">Phosphoprotein</keyword>
<evidence type="ECO:0000256" key="8">
    <source>
        <dbReference type="PIRSR" id="PIRSR604809-50"/>
    </source>
</evidence>
<feature type="binding site" evidence="5">
    <location>
        <position position="322"/>
    </location>
    <ligand>
        <name>L-glutamate</name>
        <dbReference type="ChEBI" id="CHEBI:29985"/>
    </ligand>
</feature>
<dbReference type="EMBL" id="QICH01000001">
    <property type="protein sequence ID" value="PXF64006.1"/>
    <property type="molecule type" value="Genomic_DNA"/>
</dbReference>
<feature type="binding site" evidence="5">
    <location>
        <position position="328"/>
    </location>
    <ligand>
        <name>L-glutamate</name>
        <dbReference type="ChEBI" id="CHEBI:29985"/>
    </ligand>
</feature>
<feature type="binding site" evidence="5">
    <location>
        <position position="340"/>
    </location>
    <ligand>
        <name>L-glutamate</name>
        <dbReference type="ChEBI" id="CHEBI:29985"/>
    </ligand>
</feature>
<feature type="binding site" evidence="7">
    <location>
        <position position="270"/>
    </location>
    <ligand>
        <name>Mg(2+)</name>
        <dbReference type="ChEBI" id="CHEBI:18420"/>
        <label>1</label>
    </ligand>
</feature>
<evidence type="ECO:0000256" key="6">
    <source>
        <dbReference type="PIRSR" id="PIRSR604809-2"/>
    </source>
</evidence>
<evidence type="ECO:0000256" key="9">
    <source>
        <dbReference type="PROSITE-ProRule" id="PRU01330"/>
    </source>
</evidence>
<dbReference type="InterPro" id="IPR036651">
    <property type="entry name" value="Gln_synt_N_sf"/>
</dbReference>
<organism evidence="16 17">
    <name type="scientific">Kangiella spongicola</name>
    <dbReference type="NCBI Taxonomy" id="796379"/>
    <lineage>
        <taxon>Bacteria</taxon>
        <taxon>Pseudomonadati</taxon>
        <taxon>Pseudomonadota</taxon>
        <taxon>Gammaproteobacteria</taxon>
        <taxon>Kangiellales</taxon>
        <taxon>Kangiellaceae</taxon>
        <taxon>Kangiella</taxon>
    </lineage>
</organism>
<dbReference type="GO" id="GO:0005524">
    <property type="term" value="F:ATP binding"/>
    <property type="evidence" value="ECO:0007669"/>
    <property type="project" value="UniProtKB-KW"/>
</dbReference>
<feature type="binding site" evidence="6">
    <location>
        <begin position="272"/>
        <end position="274"/>
    </location>
    <ligand>
        <name>ATP</name>
        <dbReference type="ChEBI" id="CHEBI:30616"/>
    </ligand>
</feature>
<dbReference type="SUPFAM" id="SSF55931">
    <property type="entry name" value="Glutamine synthetase/guanido kinase"/>
    <property type="match status" value="1"/>
</dbReference>
<dbReference type="Proteomes" id="UP000247689">
    <property type="component" value="Unassembled WGS sequence"/>
</dbReference>
<feature type="region of interest" description="Disordered" evidence="13">
    <location>
        <begin position="161"/>
        <end position="182"/>
    </location>
</feature>
<evidence type="ECO:0000256" key="4">
    <source>
        <dbReference type="ARBA" id="ARBA00049436"/>
    </source>
</evidence>
<dbReference type="InterPro" id="IPR001637">
    <property type="entry name" value="Gln_synth_I_adenylation_site"/>
</dbReference>
<feature type="domain" description="GS catalytic" evidence="15">
    <location>
        <begin position="105"/>
        <end position="469"/>
    </location>
</feature>
<evidence type="ECO:0000256" key="12">
    <source>
        <dbReference type="RuleBase" id="RU004356"/>
    </source>
</evidence>
<feature type="binding site" evidence="6">
    <location>
        <position position="340"/>
    </location>
    <ligand>
        <name>ATP</name>
        <dbReference type="ChEBI" id="CHEBI:30616"/>
    </ligand>
</feature>
<dbReference type="PANTHER" id="PTHR43407">
    <property type="entry name" value="GLUTAMINE SYNTHETASE"/>
    <property type="match status" value="1"/>
</dbReference>
<dbReference type="PROSITE" id="PS51986">
    <property type="entry name" value="GS_BETA_GRASP"/>
    <property type="match status" value="1"/>
</dbReference>
<feature type="modified residue" description="O-AMP-tyrosine" evidence="8">
    <location>
        <position position="398"/>
    </location>
</feature>
<evidence type="ECO:0000256" key="11">
    <source>
        <dbReference type="RuleBase" id="RU000387"/>
    </source>
</evidence>
<comment type="similarity">
    <text evidence="1 9 10">Belongs to the glutamine synthetase family.</text>
</comment>
<dbReference type="PANTHER" id="PTHR43407:SF2">
    <property type="entry name" value="GLUTAMINE SYNTHETASE"/>
    <property type="match status" value="1"/>
</dbReference>
<evidence type="ECO:0000259" key="14">
    <source>
        <dbReference type="PROSITE" id="PS51986"/>
    </source>
</evidence>
<evidence type="ECO:0000256" key="7">
    <source>
        <dbReference type="PIRSR" id="PIRSR604809-3"/>
    </source>
</evidence>
<feature type="binding site" evidence="7">
    <location>
        <position position="132"/>
    </location>
    <ligand>
        <name>Mg(2+)</name>
        <dbReference type="ChEBI" id="CHEBI:18420"/>
        <label>1</label>
    </ligand>
</feature>
<dbReference type="RefSeq" id="WP_110199601.1">
    <property type="nucleotide sequence ID" value="NZ_QICH01000001.1"/>
</dbReference>
<keyword evidence="6 12" id="KW-0547">Nucleotide-binding</keyword>
<protein>
    <recommendedName>
        <fullName evidence="3 12">Glutamine synthetase</fullName>
        <ecNumber evidence="2 12">6.3.1.2</ecNumber>
    </recommendedName>
</protein>
<dbReference type="Pfam" id="PF00120">
    <property type="entry name" value="Gln-synt_C"/>
    <property type="match status" value="1"/>
</dbReference>
<evidence type="ECO:0000256" key="13">
    <source>
        <dbReference type="SAM" id="MobiDB-lite"/>
    </source>
</evidence>
<comment type="caution">
    <text evidence="16">The sequence shown here is derived from an EMBL/GenBank/DDBJ whole genome shotgun (WGS) entry which is preliminary data.</text>
</comment>
<comment type="catalytic activity">
    <reaction evidence="4 12">
        <text>L-glutamate + NH4(+) + ATP = L-glutamine + ADP + phosphate + H(+)</text>
        <dbReference type="Rhea" id="RHEA:16169"/>
        <dbReference type="ChEBI" id="CHEBI:15378"/>
        <dbReference type="ChEBI" id="CHEBI:28938"/>
        <dbReference type="ChEBI" id="CHEBI:29985"/>
        <dbReference type="ChEBI" id="CHEBI:30616"/>
        <dbReference type="ChEBI" id="CHEBI:43474"/>
        <dbReference type="ChEBI" id="CHEBI:58359"/>
        <dbReference type="ChEBI" id="CHEBI:456216"/>
        <dbReference type="EC" id="6.3.1.2"/>
    </reaction>
</comment>
<dbReference type="InterPro" id="IPR008147">
    <property type="entry name" value="Gln_synt_N"/>
</dbReference>